<dbReference type="PROSITE" id="PS51257">
    <property type="entry name" value="PROKAR_LIPOPROTEIN"/>
    <property type="match status" value="1"/>
</dbReference>
<dbReference type="EMBL" id="CP055263">
    <property type="protein sequence ID" value="QNF28689.1"/>
    <property type="molecule type" value="Genomic_DNA"/>
</dbReference>
<name>A0ABX6S3N5_9BACI</name>
<organism evidence="3 4">
    <name type="scientific">Metabacillus elymi</name>
    <dbReference type="NCBI Taxonomy" id="2745198"/>
    <lineage>
        <taxon>Bacteria</taxon>
        <taxon>Bacillati</taxon>
        <taxon>Bacillota</taxon>
        <taxon>Bacilli</taxon>
        <taxon>Bacillales</taxon>
        <taxon>Bacillaceae</taxon>
        <taxon>Metabacillus</taxon>
    </lineage>
</organism>
<keyword evidence="4" id="KW-1185">Reference proteome</keyword>
<dbReference type="InterPro" id="IPR032693">
    <property type="entry name" value="YtkA-like_dom"/>
</dbReference>
<dbReference type="RefSeq" id="WP_185652999.1">
    <property type="nucleotide sequence ID" value="NZ_CP055263.1"/>
</dbReference>
<evidence type="ECO:0000313" key="3">
    <source>
        <dbReference type="EMBL" id="QNF28689.1"/>
    </source>
</evidence>
<sequence length="156" mass="17783">MRKKFISILTMLFVFLLSACSNQQAVEKLYAQESPLKIEVFIPESFSANKKETIKVQLKQDGKPLKEADYVHFEIWNQEGSVYYSMESAIAEGNGIYSLSKDLDVEGLYFIKVHASNNGSIITPQKQFVVGKLTENDEKFLNKGTKLEIEGHEHHH</sequence>
<feature type="chain" id="PRO_5045540778" evidence="1">
    <location>
        <begin position="26"/>
        <end position="156"/>
    </location>
</feature>
<evidence type="ECO:0000313" key="4">
    <source>
        <dbReference type="Proteomes" id="UP000515490"/>
    </source>
</evidence>
<reference evidence="3 4" key="1">
    <citation type="submission" date="2020-06" db="EMBL/GenBank/DDBJ databases">
        <title>Metabacillus dokdonensis sp. nov., isolated from the rhizosphere of Elymus tsukushiensis, a plant native to the Dokdo Islands, Republic of Korea.</title>
        <authorList>
            <person name="Lee S.Y."/>
            <person name="Hwang Y.J."/>
            <person name="Son J.S."/>
            <person name="Ghim S.Y."/>
        </authorList>
    </citation>
    <scope>NUCLEOTIDE SEQUENCE [LARGE SCALE GENOMIC DNA]</scope>
    <source>
        <strain evidence="3 4">KUDC1714</strain>
    </source>
</reference>
<dbReference type="Proteomes" id="UP000515490">
    <property type="component" value="Chromosome"/>
</dbReference>
<feature type="domain" description="YtkA-like" evidence="2">
    <location>
        <begin position="31"/>
        <end position="114"/>
    </location>
</feature>
<feature type="signal peptide" evidence="1">
    <location>
        <begin position="1"/>
        <end position="25"/>
    </location>
</feature>
<evidence type="ECO:0000259" key="2">
    <source>
        <dbReference type="Pfam" id="PF13115"/>
    </source>
</evidence>
<proteinExistence type="predicted"/>
<dbReference type="Pfam" id="PF13115">
    <property type="entry name" value="YtkA"/>
    <property type="match status" value="1"/>
</dbReference>
<evidence type="ECO:0000256" key="1">
    <source>
        <dbReference type="SAM" id="SignalP"/>
    </source>
</evidence>
<protein>
    <submittedName>
        <fullName evidence="3">FixH family protein</fullName>
    </submittedName>
</protein>
<keyword evidence="1" id="KW-0732">Signal</keyword>
<accession>A0ABX6S3N5</accession>
<gene>
    <name evidence="3" type="ORF">HUW50_15130</name>
</gene>